<dbReference type="STRING" id="4097.A0A1S4D0U8"/>
<sequence>MSTLPIMLQLNGHWDSIEICKDFNVDGIVVNEDSNYSQLNSAITEHLMIDTSAKIIEIKYTVNERCPPMKIRNDMGVRVYMETKKENRSLGMYPLCITVRDFDLECSISNSSTIRAKEKDLKFLRGHLVDSYSRLPSYLYILEKTYPRSVVKLQKAEDNCFLYAFVELSTSIKGWEYCRLVVVVDGTFLRSAYMGIMLTASTMDATSSILPLAYAVVDSENDTSWMWFFEKFKHAYGEKPNMCVVLDRNESILNATSTVYTSMPHYACMWHIWTNVRSKFKKGHLKLSKLYFATARPYTLDEFNERMSQIEVIDTCFKAYLYDIGYHRWSRVHATVNRTWTMTSNIADSLNAVTKDARELPVVELLEYMRALLEHWTNEKLLKAKGTFTYLGKKIQQRVGGQQDIIAEDEMRASTYHIHTVIDGVKRFIVCLQNKRCSCGQFQLDVLPCAQALAALRHRNESYENYCSPYYTRESLLHTYEIPVDPLPDESKWNVPQHIIEEVVMPPTGKDSQGDLKNKDTIHMMK</sequence>
<dbReference type="InterPro" id="IPR006564">
    <property type="entry name" value="Znf_PMZ"/>
</dbReference>
<gene>
    <name evidence="7" type="primary">LOC107824764</name>
</gene>
<organism evidence="7">
    <name type="scientific">Nicotiana tabacum</name>
    <name type="common">Common tobacco</name>
    <dbReference type="NCBI Taxonomy" id="4097"/>
    <lineage>
        <taxon>Eukaryota</taxon>
        <taxon>Viridiplantae</taxon>
        <taxon>Streptophyta</taxon>
        <taxon>Embryophyta</taxon>
        <taxon>Tracheophyta</taxon>
        <taxon>Spermatophyta</taxon>
        <taxon>Magnoliopsida</taxon>
        <taxon>eudicotyledons</taxon>
        <taxon>Gunneridae</taxon>
        <taxon>Pentapetalae</taxon>
        <taxon>asterids</taxon>
        <taxon>lamiids</taxon>
        <taxon>Solanales</taxon>
        <taxon>Solanaceae</taxon>
        <taxon>Nicotianoideae</taxon>
        <taxon>Nicotianeae</taxon>
        <taxon>Nicotiana</taxon>
    </lineage>
</organism>
<keyword evidence="3" id="KW-0862">Zinc</keyword>
<evidence type="ECO:0000256" key="3">
    <source>
        <dbReference type="ARBA" id="ARBA00022833"/>
    </source>
</evidence>
<evidence type="ECO:0000256" key="4">
    <source>
        <dbReference type="PROSITE-ProRule" id="PRU00325"/>
    </source>
</evidence>
<dbReference type="InterPro" id="IPR018289">
    <property type="entry name" value="MULE_transposase_dom"/>
</dbReference>
<evidence type="ECO:0000256" key="2">
    <source>
        <dbReference type="ARBA" id="ARBA00022771"/>
    </source>
</evidence>
<dbReference type="RefSeq" id="XP_016507065.1">
    <property type="nucleotide sequence ID" value="XM_016651579.1"/>
</dbReference>
<dbReference type="PROSITE" id="PS50966">
    <property type="entry name" value="ZF_SWIM"/>
    <property type="match status" value="1"/>
</dbReference>
<dbReference type="SMART" id="SM00575">
    <property type="entry name" value="ZnF_PMZ"/>
    <property type="match status" value="1"/>
</dbReference>
<accession>A0A1S4D0U8</accession>
<evidence type="ECO:0000256" key="5">
    <source>
        <dbReference type="SAM" id="MobiDB-lite"/>
    </source>
</evidence>
<reference evidence="7" key="1">
    <citation type="submission" date="2025-08" db="UniProtKB">
        <authorList>
            <consortium name="RefSeq"/>
        </authorList>
    </citation>
    <scope>IDENTIFICATION</scope>
</reference>
<feature type="compositionally biased region" description="Basic and acidic residues" evidence="5">
    <location>
        <begin position="512"/>
        <end position="526"/>
    </location>
</feature>
<evidence type="ECO:0000259" key="6">
    <source>
        <dbReference type="PROSITE" id="PS50966"/>
    </source>
</evidence>
<feature type="domain" description="SWIM-type" evidence="6">
    <location>
        <begin position="428"/>
        <end position="460"/>
    </location>
</feature>
<dbReference type="AlphaFoldDB" id="A0A1S4D0U8"/>
<proteinExistence type="predicted"/>
<name>A0A1S4D0U8_TOBAC</name>
<dbReference type="Pfam" id="PF10551">
    <property type="entry name" value="MULE"/>
    <property type="match status" value="1"/>
</dbReference>
<dbReference type="PANTHER" id="PTHR31973:SF113">
    <property type="entry name" value="PROTEIN FAR1-RELATED SEQUENCE 5-LIKE"/>
    <property type="match status" value="1"/>
</dbReference>
<dbReference type="KEGG" id="nta:107824764"/>
<evidence type="ECO:0000256" key="1">
    <source>
        <dbReference type="ARBA" id="ARBA00022723"/>
    </source>
</evidence>
<dbReference type="PaxDb" id="4097-A0A1S4D0U8"/>
<feature type="region of interest" description="Disordered" evidence="5">
    <location>
        <begin position="506"/>
        <end position="526"/>
    </location>
</feature>
<dbReference type="GO" id="GO:0008270">
    <property type="term" value="F:zinc ion binding"/>
    <property type="evidence" value="ECO:0007669"/>
    <property type="project" value="UniProtKB-KW"/>
</dbReference>
<evidence type="ECO:0000313" key="7">
    <source>
        <dbReference type="RefSeq" id="XP_016507065.1"/>
    </source>
</evidence>
<dbReference type="InterPro" id="IPR007527">
    <property type="entry name" value="Znf_SWIM"/>
</dbReference>
<protein>
    <recommendedName>
        <fullName evidence="6">SWIM-type domain-containing protein</fullName>
    </recommendedName>
</protein>
<keyword evidence="2 4" id="KW-0863">Zinc-finger</keyword>
<dbReference type="PANTHER" id="PTHR31973">
    <property type="entry name" value="POLYPROTEIN, PUTATIVE-RELATED"/>
    <property type="match status" value="1"/>
</dbReference>
<keyword evidence="1" id="KW-0479">Metal-binding</keyword>